<sequence length="266" mass="27465">MLPGLGFVPLPAAATPWAAALFGSNLRDWYAANDAASVTLASGAVSAWADKGPAGRNLAQATAASRPTVSAGAFPTGRDGIRFASASAQHLLVNDAGLLADFGGVLPCTFACAFISASSNASQAVWDLGAPGSAAGNDRYGLFTFTSASVFARRGNGVNINFPVGITTGTRMVVVMRSDGTNLYVDAKYQLGGTGTVTTWSASTLANSSLASLSRLTLGGRFKDGEAAPSLPADCTIGEYLTVNRYSTDTETASLRDRLWTDWFNV</sequence>
<organism evidence="1 2">
    <name type="scientific">Roseomonas acroporae</name>
    <dbReference type="NCBI Taxonomy" id="2937791"/>
    <lineage>
        <taxon>Bacteria</taxon>
        <taxon>Pseudomonadati</taxon>
        <taxon>Pseudomonadota</taxon>
        <taxon>Alphaproteobacteria</taxon>
        <taxon>Acetobacterales</taxon>
        <taxon>Roseomonadaceae</taxon>
        <taxon>Roseomonas</taxon>
    </lineage>
</organism>
<evidence type="ECO:0000313" key="2">
    <source>
        <dbReference type="Proteomes" id="UP001139516"/>
    </source>
</evidence>
<protein>
    <recommendedName>
        <fullName evidence="3">Concanavalin A-like lectin/glucanase superfamily protein</fullName>
    </recommendedName>
</protein>
<dbReference type="AlphaFoldDB" id="A0A9X1Y6I9"/>
<dbReference type="Proteomes" id="UP001139516">
    <property type="component" value="Unassembled WGS sequence"/>
</dbReference>
<reference evidence="1" key="1">
    <citation type="submission" date="2022-04" db="EMBL/GenBank/DDBJ databases">
        <title>Roseomonas acroporae sp. nov., isolated from coral Acropora digitifera.</title>
        <authorList>
            <person name="Sun H."/>
        </authorList>
    </citation>
    <scope>NUCLEOTIDE SEQUENCE</scope>
    <source>
        <strain evidence="1">NAR14</strain>
    </source>
</reference>
<dbReference type="RefSeq" id="WP_248666557.1">
    <property type="nucleotide sequence ID" value="NZ_JALPRX010000031.1"/>
</dbReference>
<accession>A0A9X1Y6I9</accession>
<evidence type="ECO:0000313" key="1">
    <source>
        <dbReference type="EMBL" id="MCK8784431.1"/>
    </source>
</evidence>
<proteinExistence type="predicted"/>
<dbReference type="EMBL" id="JALPRX010000031">
    <property type="protein sequence ID" value="MCK8784431.1"/>
    <property type="molecule type" value="Genomic_DNA"/>
</dbReference>
<keyword evidence="2" id="KW-1185">Reference proteome</keyword>
<gene>
    <name evidence="1" type="ORF">M0638_08570</name>
</gene>
<comment type="caution">
    <text evidence="1">The sequence shown here is derived from an EMBL/GenBank/DDBJ whole genome shotgun (WGS) entry which is preliminary data.</text>
</comment>
<name>A0A9X1Y6I9_9PROT</name>
<evidence type="ECO:0008006" key="3">
    <source>
        <dbReference type="Google" id="ProtNLM"/>
    </source>
</evidence>